<evidence type="ECO:0000256" key="3">
    <source>
        <dbReference type="ARBA" id="ARBA00022490"/>
    </source>
</evidence>
<dbReference type="InterPro" id="IPR043145">
    <property type="entry name" value="Znf_ZZ_sf"/>
</dbReference>
<dbReference type="InterPro" id="IPR015153">
    <property type="entry name" value="EF-hand_dom_typ1"/>
</dbReference>
<dbReference type="InterPro" id="IPR017432">
    <property type="entry name" value="Distrobrevin"/>
</dbReference>
<keyword evidence="3 8" id="KW-0963">Cytoplasm</keyword>
<evidence type="ECO:0000256" key="5">
    <source>
        <dbReference type="ARBA" id="ARBA00022771"/>
    </source>
</evidence>
<dbReference type="PROSITE" id="PS01357">
    <property type="entry name" value="ZF_ZZ_1"/>
    <property type="match status" value="1"/>
</dbReference>
<dbReference type="Gene3D" id="6.10.140.70">
    <property type="match status" value="1"/>
</dbReference>
<evidence type="ECO:0000313" key="12">
    <source>
        <dbReference type="EMBL" id="CAD5210499.1"/>
    </source>
</evidence>
<dbReference type="GO" id="GO:0016010">
    <property type="term" value="C:dystrophin-associated glycoprotein complex"/>
    <property type="evidence" value="ECO:0007669"/>
    <property type="project" value="UniProtKB-ARBA"/>
</dbReference>
<dbReference type="Pfam" id="PF09068">
    <property type="entry name" value="EF-hand_2"/>
    <property type="match status" value="1"/>
</dbReference>
<dbReference type="Pfam" id="PF00569">
    <property type="entry name" value="ZZ"/>
    <property type="match status" value="1"/>
</dbReference>
<keyword evidence="7 10" id="KW-0175">Coiled coil</keyword>
<dbReference type="GO" id="GO:0099536">
    <property type="term" value="P:synaptic signaling"/>
    <property type="evidence" value="ECO:0007669"/>
    <property type="project" value="TreeGrafter"/>
</dbReference>
<evidence type="ECO:0000313" key="13">
    <source>
        <dbReference type="Proteomes" id="UP000659654"/>
    </source>
</evidence>
<reference evidence="12" key="1">
    <citation type="submission" date="2020-09" db="EMBL/GenBank/DDBJ databases">
        <authorList>
            <person name="Kikuchi T."/>
        </authorList>
    </citation>
    <scope>NUCLEOTIDE SEQUENCE</scope>
    <source>
        <strain evidence="12">Ka4C1</strain>
    </source>
</reference>
<dbReference type="PROSITE" id="PS50135">
    <property type="entry name" value="ZF_ZZ_2"/>
    <property type="match status" value="1"/>
</dbReference>
<feature type="domain" description="ZZ-type" evidence="11">
    <location>
        <begin position="247"/>
        <end position="303"/>
    </location>
</feature>
<gene>
    <name evidence="12" type="ORF">BXYJ_LOCUS1959</name>
</gene>
<dbReference type="GO" id="GO:0045202">
    <property type="term" value="C:synapse"/>
    <property type="evidence" value="ECO:0007669"/>
    <property type="project" value="TreeGrafter"/>
</dbReference>
<dbReference type="EMBL" id="CAJFDI010000001">
    <property type="protein sequence ID" value="CAD5210499.1"/>
    <property type="molecule type" value="Genomic_DNA"/>
</dbReference>
<comment type="subcellular location">
    <subcellularLocation>
        <location evidence="1 8">Cytoplasm</location>
    </subcellularLocation>
</comment>
<evidence type="ECO:0000256" key="1">
    <source>
        <dbReference type="ARBA" id="ARBA00004496"/>
    </source>
</evidence>
<dbReference type="Proteomes" id="UP000659654">
    <property type="component" value="Unassembled WGS sequence"/>
</dbReference>
<dbReference type="CDD" id="cd16244">
    <property type="entry name" value="EFh_DTN"/>
    <property type="match status" value="1"/>
</dbReference>
<evidence type="ECO:0000256" key="2">
    <source>
        <dbReference type="ARBA" id="ARBA00009563"/>
    </source>
</evidence>
<dbReference type="InterPro" id="IPR000433">
    <property type="entry name" value="Znf_ZZ"/>
</dbReference>
<keyword evidence="6" id="KW-0862">Zinc</keyword>
<dbReference type="GO" id="GO:0046716">
    <property type="term" value="P:muscle cell cellular homeostasis"/>
    <property type="evidence" value="ECO:0007669"/>
    <property type="project" value="UniProtKB-ARBA"/>
</dbReference>
<dbReference type="PANTHER" id="PTHR12268">
    <property type="entry name" value="E3 UBIQUITIN-PROTEIN LIGASE KCMF1"/>
    <property type="match status" value="1"/>
</dbReference>
<evidence type="ECO:0000256" key="10">
    <source>
        <dbReference type="SAM" id="Coils"/>
    </source>
</evidence>
<comment type="caution">
    <text evidence="12">The sequence shown here is derived from an EMBL/GenBank/DDBJ whole genome shotgun (WGS) entry which is preliminary data.</text>
</comment>
<dbReference type="SMART" id="SM00291">
    <property type="entry name" value="ZnF_ZZ"/>
    <property type="match status" value="1"/>
</dbReference>
<evidence type="ECO:0000256" key="4">
    <source>
        <dbReference type="ARBA" id="ARBA00022723"/>
    </source>
</evidence>
<evidence type="ECO:0000256" key="8">
    <source>
        <dbReference type="PIRNR" id="PIRNR038204"/>
    </source>
</evidence>
<comment type="similarity">
    <text evidence="2 8">Belongs to the dystrophin family. Dystrobrevin subfamily.</text>
</comment>
<evidence type="ECO:0000256" key="7">
    <source>
        <dbReference type="ARBA" id="ARBA00023054"/>
    </source>
</evidence>
<dbReference type="InterPro" id="IPR011992">
    <property type="entry name" value="EF-hand-dom_pair"/>
</dbReference>
<evidence type="ECO:0000259" key="11">
    <source>
        <dbReference type="PROSITE" id="PS50135"/>
    </source>
</evidence>
<dbReference type="Pfam" id="PF09069">
    <property type="entry name" value="EF-hand_3"/>
    <property type="match status" value="1"/>
</dbReference>
<dbReference type="InterPro" id="IPR015154">
    <property type="entry name" value="EF-hand_dom_typ2"/>
</dbReference>
<protein>
    <recommendedName>
        <fullName evidence="8">Dystrobrevin</fullName>
    </recommendedName>
</protein>
<dbReference type="AlphaFoldDB" id="A0A7I8XLQ8"/>
<dbReference type="EMBL" id="CAJFCV020000001">
    <property type="protein sequence ID" value="CAG9086501.1"/>
    <property type="molecule type" value="Genomic_DNA"/>
</dbReference>
<dbReference type="Gene3D" id="3.30.60.90">
    <property type="match status" value="1"/>
</dbReference>
<proteinExistence type="inferred from homology"/>
<dbReference type="GO" id="GO:0005737">
    <property type="term" value="C:cytoplasm"/>
    <property type="evidence" value="ECO:0007669"/>
    <property type="project" value="UniProtKB-SubCell"/>
</dbReference>
<dbReference type="SUPFAM" id="SSF57850">
    <property type="entry name" value="RING/U-box"/>
    <property type="match status" value="1"/>
</dbReference>
<keyword evidence="4" id="KW-0479">Metal-binding</keyword>
<dbReference type="InterPro" id="IPR050774">
    <property type="entry name" value="KCMF1/Dystrophin"/>
</dbReference>
<evidence type="ECO:0000256" key="6">
    <source>
        <dbReference type="ARBA" id="ARBA00022833"/>
    </source>
</evidence>
<dbReference type="GO" id="GO:0008270">
    <property type="term" value="F:zinc ion binding"/>
    <property type="evidence" value="ECO:0007669"/>
    <property type="project" value="UniProtKB-KW"/>
</dbReference>
<keyword evidence="5 9" id="KW-0863">Zinc-finger</keyword>
<dbReference type="CDD" id="cd02334">
    <property type="entry name" value="ZZ_dystrophin"/>
    <property type="match status" value="1"/>
</dbReference>
<dbReference type="SMR" id="A0A7I8XLQ8"/>
<dbReference type="Gene3D" id="1.10.238.10">
    <property type="entry name" value="EF-hand"/>
    <property type="match status" value="2"/>
</dbReference>
<name>A0A7I8XLQ8_BURXY</name>
<sequence>MAMWPPPINPPDHTIAPSTNGDELQSLIDQMRVQDFDSIRFATYRTACKLRFVQKKTNVHLVGIWDMIEAFRENGLNAMPITASLKISRLELLLTSIFHNLNKRLPTSQHVDTDKSISSLLSFMLGAYDRQHINRVTVFATKIGLATLCAGKLVDKLRYVFSQISDSSGRMEYEKFTEYLQQVLALPTAVFEAPTFGFSETALQQCFKPNQEVSLNLFLDTIMGENCPPCLMWLPLLHRMASVEHVYHPVVCDACQARSFTGFRYKCQRCPNYQLCQSCFWRGRISQSHSNEHEMKEYSSYKSPTKQIAHSIHKSLQCMPLVSQKTERPFEPRPQRYLDLSNIVPMTPSTHRYQQPQEPINEWTSGLLPGQYGNGYAMDDEHKLIARYAAKLAGRTSHVPTMKKQKRPGQITDPIDERAVIAQLEEENNEMLREMAVMEQQQQLVDSNPHLAGIRDRTAELEAKMREKQQVRRQLMQQLERLMGQLNSSSDGTIKRPLTLGTNPEELNGLGNMISNAFRQSEPTPFPEITQLQGDLLNAAEAITSNMTDLVQELDQASDESLKENGTTVLP</sequence>
<dbReference type="SUPFAM" id="SSF47473">
    <property type="entry name" value="EF-hand"/>
    <property type="match status" value="2"/>
</dbReference>
<accession>A0A7I8XLQ8</accession>
<dbReference type="PANTHER" id="PTHR12268:SF27">
    <property type="entry name" value="DYSTROBREVIN, ISOFORM F"/>
    <property type="match status" value="1"/>
</dbReference>
<feature type="coiled-coil region" evidence="10">
    <location>
        <begin position="421"/>
        <end position="485"/>
    </location>
</feature>
<dbReference type="PIRSF" id="PIRSF038204">
    <property type="entry name" value="Distrobrevin"/>
    <property type="match status" value="1"/>
</dbReference>
<organism evidence="12 13">
    <name type="scientific">Bursaphelenchus xylophilus</name>
    <name type="common">Pinewood nematode worm</name>
    <name type="synonym">Aphelenchoides xylophilus</name>
    <dbReference type="NCBI Taxonomy" id="6326"/>
    <lineage>
        <taxon>Eukaryota</taxon>
        <taxon>Metazoa</taxon>
        <taxon>Ecdysozoa</taxon>
        <taxon>Nematoda</taxon>
        <taxon>Chromadorea</taxon>
        <taxon>Rhabditida</taxon>
        <taxon>Tylenchina</taxon>
        <taxon>Tylenchomorpha</taxon>
        <taxon>Aphelenchoidea</taxon>
        <taxon>Aphelenchoididae</taxon>
        <taxon>Bursaphelenchus</taxon>
    </lineage>
</organism>
<dbReference type="GO" id="GO:0050804">
    <property type="term" value="P:modulation of chemical synaptic transmission"/>
    <property type="evidence" value="ECO:0007669"/>
    <property type="project" value="UniProtKB-ARBA"/>
</dbReference>
<dbReference type="OrthoDB" id="6019271at2759"/>
<evidence type="ECO:0000256" key="9">
    <source>
        <dbReference type="PROSITE-ProRule" id="PRU00228"/>
    </source>
</evidence>
<dbReference type="Proteomes" id="UP000582659">
    <property type="component" value="Unassembled WGS sequence"/>
</dbReference>
<keyword evidence="13" id="KW-1185">Reference proteome</keyword>